<dbReference type="Proteomes" id="UP000295793">
    <property type="component" value="Unassembled WGS sequence"/>
</dbReference>
<dbReference type="Pfam" id="PF04375">
    <property type="entry name" value="HemX"/>
    <property type="match status" value="1"/>
</dbReference>
<organism evidence="2 3">
    <name type="scientific">Reinekea marinisedimentorum</name>
    <dbReference type="NCBI Taxonomy" id="230495"/>
    <lineage>
        <taxon>Bacteria</taxon>
        <taxon>Pseudomonadati</taxon>
        <taxon>Pseudomonadota</taxon>
        <taxon>Gammaproteobacteria</taxon>
        <taxon>Oceanospirillales</taxon>
        <taxon>Saccharospirillaceae</taxon>
        <taxon>Reinekea</taxon>
    </lineage>
</organism>
<keyword evidence="1" id="KW-1133">Transmembrane helix</keyword>
<evidence type="ECO:0000256" key="1">
    <source>
        <dbReference type="SAM" id="Phobius"/>
    </source>
</evidence>
<gene>
    <name evidence="2" type="ORF">BCF53_11648</name>
</gene>
<dbReference type="AlphaFoldDB" id="A0A4R3HY10"/>
<keyword evidence="1" id="KW-0472">Membrane</keyword>
<dbReference type="InterPro" id="IPR007470">
    <property type="entry name" value="HemX"/>
</dbReference>
<keyword evidence="3" id="KW-1185">Reference proteome</keyword>
<reference evidence="2 3" key="1">
    <citation type="submission" date="2019-03" db="EMBL/GenBank/DDBJ databases">
        <title>Genomic Encyclopedia of Archaeal and Bacterial Type Strains, Phase II (KMG-II): from individual species to whole genera.</title>
        <authorList>
            <person name="Goeker M."/>
        </authorList>
    </citation>
    <scope>NUCLEOTIDE SEQUENCE [LARGE SCALE GENOMIC DNA]</scope>
    <source>
        <strain evidence="2 3">DSM 15388</strain>
    </source>
</reference>
<sequence>MSEQDKEKLVSQDVVEVIEQDAGDNDNKATEPAEEIKKAEKTPGRFAKGRSWLLAVIILVILLVLMAAGGYWLFDRLNQRIDSLASNQQALVQQIQANQQQYETVQSGITSNRNEWRQAYTNIEQLVVNAAQRWNRDADRTENRWPLEEALTLTRLAEQRLQLDSSATVASGLLKAADTILANMDQAAVLPLRRQLAADMLALNSTVSADINGLYFTLEAMAEQIRELNWLPKPLNQPELESDTSPAESFLQGLQNVFVVSRLDVPMEAPPLHSDFEQWRQRTLLLLEQTQLALLAHNQSLFDAALAQSTEMLTAMQSQISVAPYLEQLSTLKAAVLNPQWPDIHASVELIEQYLAGQSDAEEATE</sequence>
<comment type="caution">
    <text evidence="2">The sequence shown here is derived from an EMBL/GenBank/DDBJ whole genome shotgun (WGS) entry which is preliminary data.</text>
</comment>
<proteinExistence type="predicted"/>
<dbReference type="OrthoDB" id="5739852at2"/>
<dbReference type="RefSeq" id="WP_132702971.1">
    <property type="nucleotide sequence ID" value="NZ_SLZR01000016.1"/>
</dbReference>
<accession>A0A4R3HY10</accession>
<name>A0A4R3HY10_9GAMM</name>
<protein>
    <submittedName>
        <fullName evidence="2">Uncharacterized protein HemX</fullName>
    </submittedName>
</protein>
<dbReference type="PANTHER" id="PTHR38043:SF1">
    <property type="entry name" value="PROTEIN HEMX"/>
    <property type="match status" value="1"/>
</dbReference>
<keyword evidence="1" id="KW-0812">Transmembrane</keyword>
<dbReference type="PANTHER" id="PTHR38043">
    <property type="entry name" value="PROTEIN HEMX"/>
    <property type="match status" value="1"/>
</dbReference>
<dbReference type="EMBL" id="SLZR01000016">
    <property type="protein sequence ID" value="TCS38237.1"/>
    <property type="molecule type" value="Genomic_DNA"/>
</dbReference>
<evidence type="ECO:0000313" key="2">
    <source>
        <dbReference type="EMBL" id="TCS38237.1"/>
    </source>
</evidence>
<evidence type="ECO:0000313" key="3">
    <source>
        <dbReference type="Proteomes" id="UP000295793"/>
    </source>
</evidence>
<feature type="transmembrane region" description="Helical" evidence="1">
    <location>
        <begin position="52"/>
        <end position="74"/>
    </location>
</feature>